<protein>
    <recommendedName>
        <fullName evidence="2">histidine kinase</fullName>
        <ecNumber evidence="2">2.7.13.3</ecNumber>
    </recommendedName>
</protein>
<feature type="transmembrane region" description="Helical" evidence="6">
    <location>
        <begin position="365"/>
        <end position="382"/>
    </location>
</feature>
<name>A0A1H8DS35_9RHOB</name>
<keyword evidence="8" id="KW-1185">Reference proteome</keyword>
<feature type="transmembrane region" description="Helical" evidence="6">
    <location>
        <begin position="170"/>
        <end position="190"/>
    </location>
</feature>
<dbReference type="GO" id="GO:0000160">
    <property type="term" value="P:phosphorelay signal transduction system"/>
    <property type="evidence" value="ECO:0007669"/>
    <property type="project" value="UniProtKB-KW"/>
</dbReference>
<comment type="catalytic activity">
    <reaction evidence="1">
        <text>ATP + protein L-histidine = ADP + protein N-phospho-L-histidine.</text>
        <dbReference type="EC" id="2.7.13.3"/>
    </reaction>
</comment>
<keyword evidence="3" id="KW-0808">Transferase</keyword>
<keyword evidence="6" id="KW-1133">Transmembrane helix</keyword>
<reference evidence="7 8" key="1">
    <citation type="submission" date="2016-10" db="EMBL/GenBank/DDBJ databases">
        <authorList>
            <person name="de Groot N.N."/>
        </authorList>
    </citation>
    <scope>NUCLEOTIDE SEQUENCE [LARGE SCALE GENOMIC DNA]</scope>
    <source>
        <strain evidence="7 8">DSM 3857</strain>
    </source>
</reference>
<dbReference type="Gene3D" id="3.30.565.10">
    <property type="entry name" value="Histidine kinase-like ATPase, C-terminal domain"/>
    <property type="match status" value="1"/>
</dbReference>
<feature type="transmembrane region" description="Helical" evidence="6">
    <location>
        <begin position="270"/>
        <end position="287"/>
    </location>
</feature>
<dbReference type="InterPro" id="IPR050482">
    <property type="entry name" value="Sensor_HK_TwoCompSys"/>
</dbReference>
<evidence type="ECO:0000256" key="4">
    <source>
        <dbReference type="ARBA" id="ARBA00022777"/>
    </source>
</evidence>
<feature type="transmembrane region" description="Helical" evidence="6">
    <location>
        <begin position="29"/>
        <end position="49"/>
    </location>
</feature>
<dbReference type="OrthoDB" id="9778496at2"/>
<evidence type="ECO:0000256" key="5">
    <source>
        <dbReference type="ARBA" id="ARBA00023012"/>
    </source>
</evidence>
<evidence type="ECO:0000256" key="1">
    <source>
        <dbReference type="ARBA" id="ARBA00000085"/>
    </source>
</evidence>
<evidence type="ECO:0000313" key="8">
    <source>
        <dbReference type="Proteomes" id="UP000198761"/>
    </source>
</evidence>
<sequence length="763" mass="81432">MGVTDMRNAAPSGGAAAGARRLPGVFNPVVRLSVALLAVLLAMGLVFVLRLAQPDLSAGQIDMARPGPVTLQHGGQSLRLLSLAPALGGKGAGVAIPADLAIEDPDMLPSYAARRAFLQAQAMAMALLRDAGARGMPLRATVQPAEGGPPFTLLLPVAAHSRLADLPRDFWVQIGCGLTVLLIAAFFFALRPGTARRRSAPEGLSGFVLAGLGVGGAGFCAAIYSSRALVMEPGLIFAASLGNHAFTFLFGSGMMALFARYPRPVLRWRYVLLSSAALLVSILLYRLELAPHSLIRPQNITGVIFLIIVALILLQLRATRRNPADRAALRWLGLSFLLGSGVFVMLVALPVVFEQESILSQGMSFIPLCAIYVGTALAFARYRLFDLDRWAWRILFHMGVICLLVCVDLLVMVTLSLSSPVAMAFAVLTVGLLYFPLRDHVFERWLAPRRPDMAAIYAGTVSIAFQIGPAAKAEAWRSLLMRLFAPLQMDPVPDAPPAPVLGDEGLSLTLPAQNGAPALRLAFAGGGRRLFNGADLALLTQVHALLRAAEADRTAYEAALHQERRRIARDLHDDVGANLLSALHSRDDAKRQDFLVEALADLRQIASGLAGRPVTLESQIAEMRAESHNRAEAQGRTLIWPLGSADASADQLGYEVQRNLTALHREALSNALAHGGPGAITIHADLDGDSLIYRMENPLGPTPPTAAPRRGNGLGNMAARAEALGGRVTARRDETAQRHILTLRIPLHASPTPTIAPAPFIAA</sequence>
<dbReference type="InterPro" id="IPR036890">
    <property type="entry name" value="HATPase_C_sf"/>
</dbReference>
<dbReference type="PANTHER" id="PTHR24421">
    <property type="entry name" value="NITRATE/NITRITE SENSOR PROTEIN NARX-RELATED"/>
    <property type="match status" value="1"/>
</dbReference>
<dbReference type="EC" id="2.7.13.3" evidence="2"/>
<keyword evidence="6" id="KW-0812">Transmembrane</keyword>
<dbReference type="PANTHER" id="PTHR24421:SF10">
    <property type="entry name" value="NITRATE_NITRITE SENSOR PROTEIN NARQ"/>
    <property type="match status" value="1"/>
</dbReference>
<dbReference type="Proteomes" id="UP000198761">
    <property type="component" value="Unassembled WGS sequence"/>
</dbReference>
<evidence type="ECO:0000313" key="7">
    <source>
        <dbReference type="EMBL" id="SEN09976.1"/>
    </source>
</evidence>
<feature type="transmembrane region" description="Helical" evidence="6">
    <location>
        <begin position="236"/>
        <end position="258"/>
    </location>
</feature>
<keyword evidence="4 7" id="KW-0418">Kinase</keyword>
<dbReference type="STRING" id="933059.SAMN04488103_103114"/>
<accession>A0A1H8DS35</accession>
<feature type="transmembrane region" description="Helical" evidence="6">
    <location>
        <begin position="328"/>
        <end position="353"/>
    </location>
</feature>
<gene>
    <name evidence="7" type="ORF">SAMN04488103_103114</name>
</gene>
<keyword evidence="6" id="KW-0472">Membrane</keyword>
<feature type="transmembrane region" description="Helical" evidence="6">
    <location>
        <begin position="299"/>
        <end position="316"/>
    </location>
</feature>
<keyword evidence="5" id="KW-0902">Two-component regulatory system</keyword>
<dbReference type="EMBL" id="FOCE01000003">
    <property type="protein sequence ID" value="SEN09976.1"/>
    <property type="molecule type" value="Genomic_DNA"/>
</dbReference>
<organism evidence="7 8">
    <name type="scientific">Gemmobacter aquatilis</name>
    <dbReference type="NCBI Taxonomy" id="933059"/>
    <lineage>
        <taxon>Bacteria</taxon>
        <taxon>Pseudomonadati</taxon>
        <taxon>Pseudomonadota</taxon>
        <taxon>Alphaproteobacteria</taxon>
        <taxon>Rhodobacterales</taxon>
        <taxon>Paracoccaceae</taxon>
        <taxon>Gemmobacter</taxon>
    </lineage>
</organism>
<dbReference type="AlphaFoldDB" id="A0A1H8DS35"/>
<dbReference type="GO" id="GO:0004673">
    <property type="term" value="F:protein histidine kinase activity"/>
    <property type="evidence" value="ECO:0007669"/>
    <property type="project" value="UniProtKB-EC"/>
</dbReference>
<feature type="transmembrane region" description="Helical" evidence="6">
    <location>
        <begin position="394"/>
        <end position="415"/>
    </location>
</feature>
<evidence type="ECO:0000256" key="2">
    <source>
        <dbReference type="ARBA" id="ARBA00012438"/>
    </source>
</evidence>
<feature type="transmembrane region" description="Helical" evidence="6">
    <location>
        <begin position="421"/>
        <end position="437"/>
    </location>
</feature>
<evidence type="ECO:0000256" key="3">
    <source>
        <dbReference type="ARBA" id="ARBA00022679"/>
    </source>
</evidence>
<dbReference type="SUPFAM" id="SSF55874">
    <property type="entry name" value="ATPase domain of HSP90 chaperone/DNA topoisomerase II/histidine kinase"/>
    <property type="match status" value="1"/>
</dbReference>
<evidence type="ECO:0000256" key="6">
    <source>
        <dbReference type="SAM" id="Phobius"/>
    </source>
</evidence>
<dbReference type="RefSeq" id="WP_091299515.1">
    <property type="nucleotide sequence ID" value="NZ_FOCE01000003.1"/>
</dbReference>
<proteinExistence type="predicted"/>
<feature type="transmembrane region" description="Helical" evidence="6">
    <location>
        <begin position="202"/>
        <end position="224"/>
    </location>
</feature>